<dbReference type="RefSeq" id="WP_090618438.1">
    <property type="nucleotide sequence ID" value="NZ_FOFD01000003.1"/>
</dbReference>
<organism evidence="2 3">
    <name type="scientific">Natrinema salaciae</name>
    <dbReference type="NCBI Taxonomy" id="1186196"/>
    <lineage>
        <taxon>Archaea</taxon>
        <taxon>Methanobacteriati</taxon>
        <taxon>Methanobacteriota</taxon>
        <taxon>Stenosarchaea group</taxon>
        <taxon>Halobacteria</taxon>
        <taxon>Halobacteriales</taxon>
        <taxon>Natrialbaceae</taxon>
        <taxon>Natrinema</taxon>
    </lineage>
</organism>
<dbReference type="InterPro" id="IPR036388">
    <property type="entry name" value="WH-like_DNA-bd_sf"/>
</dbReference>
<evidence type="ECO:0000313" key="3">
    <source>
        <dbReference type="Proteomes" id="UP000199114"/>
    </source>
</evidence>
<protein>
    <submittedName>
        <fullName evidence="2">Predicted transcriptional regulator</fullName>
    </submittedName>
</protein>
<dbReference type="Pfam" id="PF01978">
    <property type="entry name" value="TrmB"/>
    <property type="match status" value="1"/>
</dbReference>
<dbReference type="Proteomes" id="UP000199114">
    <property type="component" value="Unassembled WGS sequence"/>
</dbReference>
<accession>A0A1H9JI64</accession>
<dbReference type="AlphaFoldDB" id="A0A1H9JI64"/>
<dbReference type="InterPro" id="IPR002831">
    <property type="entry name" value="Tscrpt_reg_TrmB_N"/>
</dbReference>
<keyword evidence="3" id="KW-1185">Reference proteome</keyword>
<evidence type="ECO:0000313" key="2">
    <source>
        <dbReference type="EMBL" id="SEQ86526.1"/>
    </source>
</evidence>
<dbReference type="STRING" id="1186196.SAMN04489841_2569"/>
<dbReference type="Gene3D" id="1.10.10.10">
    <property type="entry name" value="Winged helix-like DNA-binding domain superfamily/Winged helix DNA-binding domain"/>
    <property type="match status" value="1"/>
</dbReference>
<dbReference type="EMBL" id="FOFD01000003">
    <property type="protein sequence ID" value="SEQ86526.1"/>
    <property type="molecule type" value="Genomic_DNA"/>
</dbReference>
<reference evidence="3" key="1">
    <citation type="submission" date="2016-10" db="EMBL/GenBank/DDBJ databases">
        <authorList>
            <person name="Varghese N."/>
            <person name="Submissions S."/>
        </authorList>
    </citation>
    <scope>NUCLEOTIDE SEQUENCE [LARGE SCALE GENOMIC DNA]</scope>
    <source>
        <strain evidence="3">DSM 25055</strain>
    </source>
</reference>
<dbReference type="OrthoDB" id="51378at2157"/>
<evidence type="ECO:0000259" key="1">
    <source>
        <dbReference type="Pfam" id="PF01978"/>
    </source>
</evidence>
<sequence>MTDAPQHRLGELMEESNPPFEKVMSCVFGIEDHETRTYLVLCDLPGSTIEELASTLERDRSTVNRSLSTLHDRGLVRRDRRLLDGGGYVYQYTAIALPEAKEMLHEALDAWTATVHDVIDEFDDRPTEPNGETS</sequence>
<dbReference type="InterPro" id="IPR036390">
    <property type="entry name" value="WH_DNA-bd_sf"/>
</dbReference>
<proteinExistence type="predicted"/>
<dbReference type="SUPFAM" id="SSF46785">
    <property type="entry name" value="Winged helix' DNA-binding domain"/>
    <property type="match status" value="1"/>
</dbReference>
<gene>
    <name evidence="2" type="ORF">SAMN04489841_2569</name>
</gene>
<name>A0A1H9JI64_9EURY</name>
<feature type="domain" description="Transcription regulator TrmB N-terminal" evidence="1">
    <location>
        <begin position="25"/>
        <end position="82"/>
    </location>
</feature>